<proteinExistence type="predicted"/>
<organism evidence="1">
    <name type="scientific">Streptomyces sp. SID7499</name>
    <dbReference type="NCBI Taxonomy" id="2706086"/>
    <lineage>
        <taxon>Bacteria</taxon>
        <taxon>Bacillati</taxon>
        <taxon>Actinomycetota</taxon>
        <taxon>Actinomycetes</taxon>
        <taxon>Kitasatosporales</taxon>
        <taxon>Streptomycetaceae</taxon>
        <taxon>Streptomyces</taxon>
    </lineage>
</organism>
<dbReference type="AlphaFoldDB" id="A0A6G3Y0R9"/>
<protein>
    <submittedName>
        <fullName evidence="1">MoxR family ATPase</fullName>
    </submittedName>
</protein>
<comment type="caution">
    <text evidence="1">The sequence shown here is derived from an EMBL/GenBank/DDBJ whole genome shotgun (WGS) entry which is preliminary data.</text>
</comment>
<accession>A0A6G3Y0R9</accession>
<feature type="non-terminal residue" evidence="1">
    <location>
        <position position="1"/>
    </location>
</feature>
<sequence length="63" mass="6908">MHLGAAKTARAEGLIAEFLRLRDSGARELATDQLLNAVHLRVSGGVTDFERLRETVFRSLGDV</sequence>
<evidence type="ECO:0000313" key="1">
    <source>
        <dbReference type="EMBL" id="NEE23350.1"/>
    </source>
</evidence>
<dbReference type="EMBL" id="JAAGMN010010285">
    <property type="protein sequence ID" value="NEE23350.1"/>
    <property type="molecule type" value="Genomic_DNA"/>
</dbReference>
<gene>
    <name evidence="1" type="ORF">G3M58_94985</name>
</gene>
<name>A0A6G3Y0R9_9ACTN</name>
<reference evidence="1" key="1">
    <citation type="submission" date="2020-01" db="EMBL/GenBank/DDBJ databases">
        <title>Insect and environment-associated Actinomycetes.</title>
        <authorList>
            <person name="Currrie C."/>
            <person name="Chevrette M."/>
            <person name="Carlson C."/>
            <person name="Stubbendieck R."/>
            <person name="Wendt-Pienkowski E."/>
        </authorList>
    </citation>
    <scope>NUCLEOTIDE SEQUENCE</scope>
    <source>
        <strain evidence="1">SID7499</strain>
    </source>
</reference>